<proteinExistence type="predicted"/>
<name>A0ABU3SE85_9HYPH</name>
<gene>
    <name evidence="2" type="ORF">RKE40_24200</name>
</gene>
<reference evidence="2 3" key="1">
    <citation type="submission" date="2023-09" db="EMBL/GenBank/DDBJ databases">
        <title>Whole genome shotgun sequencing (WGS) of Bosea sp. ZW T0_25, isolated from stored onions (Allium cepa).</title>
        <authorList>
            <person name="Stoll D.A."/>
            <person name="Huch M."/>
        </authorList>
    </citation>
    <scope>NUCLEOTIDE SEQUENCE [LARGE SCALE GENOMIC DNA]</scope>
    <source>
        <strain evidence="2 3">ZW T0_25</strain>
    </source>
</reference>
<accession>A0ABU3SE85</accession>
<keyword evidence="3" id="KW-1185">Reference proteome</keyword>
<organism evidence="2 3">
    <name type="scientific">Bosea rubneri</name>
    <dbReference type="NCBI Taxonomy" id="3075434"/>
    <lineage>
        <taxon>Bacteria</taxon>
        <taxon>Pseudomonadati</taxon>
        <taxon>Pseudomonadota</taxon>
        <taxon>Alphaproteobacteria</taxon>
        <taxon>Hyphomicrobiales</taxon>
        <taxon>Boseaceae</taxon>
        <taxon>Bosea</taxon>
    </lineage>
</organism>
<dbReference type="InterPro" id="IPR025512">
    <property type="entry name" value="DUF4399"/>
</dbReference>
<comment type="caution">
    <text evidence="2">The sequence shown here is derived from an EMBL/GenBank/DDBJ whole genome shotgun (WGS) entry which is preliminary data.</text>
</comment>
<protein>
    <submittedName>
        <fullName evidence="2">DUF4399 domain-containing protein</fullName>
    </submittedName>
</protein>
<evidence type="ECO:0000313" key="3">
    <source>
        <dbReference type="Proteomes" id="UP001254257"/>
    </source>
</evidence>
<dbReference type="Proteomes" id="UP001254257">
    <property type="component" value="Unassembled WGS sequence"/>
</dbReference>
<feature type="domain" description="DUF4399" evidence="1">
    <location>
        <begin position="70"/>
        <end position="160"/>
    </location>
</feature>
<dbReference type="EMBL" id="JAWDID010000055">
    <property type="protein sequence ID" value="MDU0343011.1"/>
    <property type="molecule type" value="Genomic_DNA"/>
</dbReference>
<sequence>MSTPVRSAGLAATFRTRWLTALVGLALLGPLLAAAPAAAQTAQRQPSPRGALLYFHYPLDGLRVPERFTVRMGLKEMGIAPAGIDKPLTGHHHLLIDVEPPPTDQPIPADYNHIHLGNGQTEVVVTLPKGTHTLQLLLGDHLHTPHQPPVMSQKITVYVR</sequence>
<dbReference type="Pfam" id="PF14347">
    <property type="entry name" value="DUF4399"/>
    <property type="match status" value="1"/>
</dbReference>
<dbReference type="RefSeq" id="WP_316020758.1">
    <property type="nucleotide sequence ID" value="NZ_JAWDID010000055.1"/>
</dbReference>
<evidence type="ECO:0000313" key="2">
    <source>
        <dbReference type="EMBL" id="MDU0343011.1"/>
    </source>
</evidence>
<evidence type="ECO:0000259" key="1">
    <source>
        <dbReference type="Pfam" id="PF14347"/>
    </source>
</evidence>